<keyword evidence="1" id="KW-0812">Transmembrane</keyword>
<protein>
    <submittedName>
        <fullName evidence="3">Alpha/beta hydrolase fold</fullName>
    </submittedName>
</protein>
<dbReference type="InterPro" id="IPR000639">
    <property type="entry name" value="Epox_hydrolase-like"/>
</dbReference>
<dbReference type="HOGENOM" id="CLU_020336_13_0_5"/>
<dbReference type="GO" id="GO:0016787">
    <property type="term" value="F:hydrolase activity"/>
    <property type="evidence" value="ECO:0007669"/>
    <property type="project" value="UniProtKB-KW"/>
</dbReference>
<dbReference type="InterPro" id="IPR000073">
    <property type="entry name" value="AB_hydrolase_1"/>
</dbReference>
<feature type="transmembrane region" description="Helical" evidence="1">
    <location>
        <begin position="12"/>
        <end position="33"/>
    </location>
</feature>
<dbReference type="Gene3D" id="3.40.50.1820">
    <property type="entry name" value="alpha/beta hydrolase"/>
    <property type="match status" value="1"/>
</dbReference>
<evidence type="ECO:0000256" key="1">
    <source>
        <dbReference type="SAM" id="Phobius"/>
    </source>
</evidence>
<keyword evidence="4" id="KW-1185">Reference proteome</keyword>
<dbReference type="SUPFAM" id="SSF53474">
    <property type="entry name" value="alpha/beta-Hydrolases"/>
    <property type="match status" value="1"/>
</dbReference>
<dbReference type="EMBL" id="CP001016">
    <property type="protein sequence ID" value="ACB96553.1"/>
    <property type="molecule type" value="Genomic_DNA"/>
</dbReference>
<keyword evidence="3" id="KW-0378">Hydrolase</keyword>
<dbReference type="InterPro" id="IPR050266">
    <property type="entry name" value="AB_hydrolase_sf"/>
</dbReference>
<accession>B2IL13</accession>
<dbReference type="STRING" id="395963.Bind_2989"/>
<dbReference type="PRINTS" id="PR00412">
    <property type="entry name" value="EPOXHYDRLASE"/>
</dbReference>
<dbReference type="eggNOG" id="COG2267">
    <property type="taxonomic scope" value="Bacteria"/>
</dbReference>
<dbReference type="PANTHER" id="PTHR43798">
    <property type="entry name" value="MONOACYLGLYCEROL LIPASE"/>
    <property type="match status" value="1"/>
</dbReference>
<organism evidence="3 4">
    <name type="scientific">Beijerinckia indica subsp. indica (strain ATCC 9039 / DSM 1715 / NCIMB 8712)</name>
    <dbReference type="NCBI Taxonomy" id="395963"/>
    <lineage>
        <taxon>Bacteria</taxon>
        <taxon>Pseudomonadati</taxon>
        <taxon>Pseudomonadota</taxon>
        <taxon>Alphaproteobacteria</taxon>
        <taxon>Hyphomicrobiales</taxon>
        <taxon>Beijerinckiaceae</taxon>
        <taxon>Beijerinckia</taxon>
    </lineage>
</organism>
<evidence type="ECO:0000313" key="4">
    <source>
        <dbReference type="Proteomes" id="UP000001695"/>
    </source>
</evidence>
<dbReference type="InterPro" id="IPR029058">
    <property type="entry name" value="AB_hydrolase_fold"/>
</dbReference>
<reference evidence="3 4" key="2">
    <citation type="journal article" date="2010" name="J. Bacteriol.">
        <title>Complete genome sequence of Beijerinckia indica subsp. indica.</title>
        <authorList>
            <person name="Tamas I."/>
            <person name="Dedysh S.N."/>
            <person name="Liesack W."/>
            <person name="Stott M.B."/>
            <person name="Alam M."/>
            <person name="Murrell J.C."/>
            <person name="Dunfield P.F."/>
        </authorList>
    </citation>
    <scope>NUCLEOTIDE SEQUENCE [LARGE SCALE GENOMIC DNA]</scope>
    <source>
        <strain evidence="4">ATCC 9039 / DSM 1715 / NCIMB 8712</strain>
    </source>
</reference>
<dbReference type="ESTHER" id="beii9-b2il13">
    <property type="family name" value="6_AlphaBeta_hydrolase"/>
</dbReference>
<dbReference type="AlphaFoldDB" id="B2IL13"/>
<gene>
    <name evidence="3" type="ordered locus">Bind_2989</name>
</gene>
<keyword evidence="1" id="KW-0472">Membrane</keyword>
<keyword evidence="1" id="KW-1133">Transmembrane helix</keyword>
<proteinExistence type="predicted"/>
<dbReference type="OrthoDB" id="9815441at2"/>
<feature type="transmembrane region" description="Helical" evidence="1">
    <location>
        <begin position="174"/>
        <end position="200"/>
    </location>
</feature>
<dbReference type="Proteomes" id="UP000001695">
    <property type="component" value="Chromosome"/>
</dbReference>
<feature type="domain" description="AB hydrolase-1" evidence="2">
    <location>
        <begin position="66"/>
        <end position="305"/>
    </location>
</feature>
<name>B2IL13_BEII9</name>
<dbReference type="RefSeq" id="WP_012385902.1">
    <property type="nucleotide sequence ID" value="NC_010581.1"/>
</dbReference>
<evidence type="ECO:0000259" key="2">
    <source>
        <dbReference type="Pfam" id="PF00561"/>
    </source>
</evidence>
<sequence>MFLRLSKTRSFGIAGLIGAAILSTLAIANYFIARRTERRHPSKGSFLTVEGVRLHYSDRGEGDPAVLIHGNAVTGDDWNTSGVADRLLQTHRVIIFDRPGFGHSDRPRGHIWTPEKQAELLHKAMRKLNIERPIIVAHSSGTLVALALAARHKADLGGLVLVSGYYFWTLRLEVVLAAVGALPLLGDILNYTISPLLGWLEMPLLKWLMFSPTQIPKRFQAEYSTAMALRPSQIRATSEDDVLMIPAAIALRRSYKDMTLPVALIAGDSDKIVFKQASEHLAACLPNSVLQIVKGAGHMVHYTAPLLITEAVDNIAKDLSAIGHGKNEGISEPARLFQK</sequence>
<dbReference type="KEGG" id="bid:Bind_2989"/>
<reference evidence="4" key="1">
    <citation type="submission" date="2008-03" db="EMBL/GenBank/DDBJ databases">
        <title>Complete sequence of chromosome of Beijerinckia indica subsp. indica ATCC 9039.</title>
        <authorList>
            <consortium name="US DOE Joint Genome Institute"/>
            <person name="Copeland A."/>
            <person name="Lucas S."/>
            <person name="Lapidus A."/>
            <person name="Glavina del Rio T."/>
            <person name="Dalin E."/>
            <person name="Tice H."/>
            <person name="Bruce D."/>
            <person name="Goodwin L."/>
            <person name="Pitluck S."/>
            <person name="LaButti K."/>
            <person name="Schmutz J."/>
            <person name="Larimer F."/>
            <person name="Land M."/>
            <person name="Hauser L."/>
            <person name="Kyrpides N."/>
            <person name="Mikhailova N."/>
            <person name="Dunfield P.F."/>
            <person name="Dedysh S.N."/>
            <person name="Liesack W."/>
            <person name="Saw J.H."/>
            <person name="Alam M."/>
            <person name="Chen Y."/>
            <person name="Murrell J.C."/>
            <person name="Richardson P."/>
        </authorList>
    </citation>
    <scope>NUCLEOTIDE SEQUENCE [LARGE SCALE GENOMIC DNA]</scope>
    <source>
        <strain evidence="4">ATCC 9039 / DSM 1715 / NCIMB 8712</strain>
    </source>
</reference>
<dbReference type="Pfam" id="PF00561">
    <property type="entry name" value="Abhydrolase_1"/>
    <property type="match status" value="1"/>
</dbReference>
<dbReference type="PRINTS" id="PR00111">
    <property type="entry name" value="ABHYDROLASE"/>
</dbReference>
<evidence type="ECO:0000313" key="3">
    <source>
        <dbReference type="EMBL" id="ACB96553.1"/>
    </source>
</evidence>